<evidence type="ECO:0000313" key="4">
    <source>
        <dbReference type="Proteomes" id="UP001432027"/>
    </source>
</evidence>
<gene>
    <name evidence="3" type="ORF">PENTCL1PPCAC_29971</name>
</gene>
<accession>A0AAV5UNC7</accession>
<reference evidence="3" key="1">
    <citation type="submission" date="2023-10" db="EMBL/GenBank/DDBJ databases">
        <title>Genome assembly of Pristionchus species.</title>
        <authorList>
            <person name="Yoshida K."/>
            <person name="Sommer R.J."/>
        </authorList>
    </citation>
    <scope>NUCLEOTIDE SEQUENCE</scope>
    <source>
        <strain evidence="3">RS0144</strain>
    </source>
</reference>
<feature type="transmembrane region" description="Helical" evidence="1">
    <location>
        <begin position="36"/>
        <end position="56"/>
    </location>
</feature>
<keyword evidence="2" id="KW-0732">Signal</keyword>
<dbReference type="Proteomes" id="UP001432027">
    <property type="component" value="Unassembled WGS sequence"/>
</dbReference>
<evidence type="ECO:0000256" key="2">
    <source>
        <dbReference type="SAM" id="SignalP"/>
    </source>
</evidence>
<organism evidence="3 4">
    <name type="scientific">Pristionchus entomophagus</name>
    <dbReference type="NCBI Taxonomy" id="358040"/>
    <lineage>
        <taxon>Eukaryota</taxon>
        <taxon>Metazoa</taxon>
        <taxon>Ecdysozoa</taxon>
        <taxon>Nematoda</taxon>
        <taxon>Chromadorea</taxon>
        <taxon>Rhabditida</taxon>
        <taxon>Rhabditina</taxon>
        <taxon>Diplogasteromorpha</taxon>
        <taxon>Diplogasteroidea</taxon>
        <taxon>Neodiplogasteridae</taxon>
        <taxon>Pristionchus</taxon>
    </lineage>
</organism>
<feature type="non-terminal residue" evidence="3">
    <location>
        <position position="1"/>
    </location>
</feature>
<sequence length="67" mass="7690">ISFPFLAFFSILPITGIAVSIGSEHSCPLLPFLPKYLIIHGLWFLFMLSVKAVNYFKEHPSFFVRIM</sequence>
<proteinExistence type="predicted"/>
<evidence type="ECO:0000256" key="1">
    <source>
        <dbReference type="SAM" id="Phobius"/>
    </source>
</evidence>
<evidence type="ECO:0000313" key="3">
    <source>
        <dbReference type="EMBL" id="GMT07797.1"/>
    </source>
</evidence>
<keyword evidence="1" id="KW-1133">Transmembrane helix</keyword>
<name>A0AAV5UNC7_9BILA</name>
<dbReference type="AlphaFoldDB" id="A0AAV5UNC7"/>
<feature type="non-terminal residue" evidence="3">
    <location>
        <position position="67"/>
    </location>
</feature>
<keyword evidence="1" id="KW-0472">Membrane</keyword>
<protein>
    <submittedName>
        <fullName evidence="3">Uncharacterized protein</fullName>
    </submittedName>
</protein>
<keyword evidence="4" id="KW-1185">Reference proteome</keyword>
<comment type="caution">
    <text evidence="3">The sequence shown here is derived from an EMBL/GenBank/DDBJ whole genome shotgun (WGS) entry which is preliminary data.</text>
</comment>
<feature type="chain" id="PRO_5043944029" evidence="2">
    <location>
        <begin position="19"/>
        <end position="67"/>
    </location>
</feature>
<feature type="signal peptide" evidence="2">
    <location>
        <begin position="1"/>
        <end position="18"/>
    </location>
</feature>
<dbReference type="EMBL" id="BTSX01000006">
    <property type="protein sequence ID" value="GMT07797.1"/>
    <property type="molecule type" value="Genomic_DNA"/>
</dbReference>
<keyword evidence="1" id="KW-0812">Transmembrane</keyword>